<evidence type="ECO:0000313" key="1">
    <source>
        <dbReference type="EMBL" id="CAA7406485.1"/>
    </source>
</evidence>
<proteinExistence type="predicted"/>
<organism evidence="1 2">
    <name type="scientific">Spirodela intermedia</name>
    <name type="common">Intermediate duckweed</name>
    <dbReference type="NCBI Taxonomy" id="51605"/>
    <lineage>
        <taxon>Eukaryota</taxon>
        <taxon>Viridiplantae</taxon>
        <taxon>Streptophyta</taxon>
        <taxon>Embryophyta</taxon>
        <taxon>Tracheophyta</taxon>
        <taxon>Spermatophyta</taxon>
        <taxon>Magnoliopsida</taxon>
        <taxon>Liliopsida</taxon>
        <taxon>Araceae</taxon>
        <taxon>Lemnoideae</taxon>
        <taxon>Spirodela</taxon>
    </lineage>
</organism>
<accession>A0A7I8LB52</accession>
<dbReference type="Proteomes" id="UP000663760">
    <property type="component" value="Chromosome 13"/>
</dbReference>
<reference evidence="1" key="1">
    <citation type="submission" date="2020-02" db="EMBL/GenBank/DDBJ databases">
        <authorList>
            <person name="Scholz U."/>
            <person name="Mascher M."/>
            <person name="Fiebig A."/>
        </authorList>
    </citation>
    <scope>NUCLEOTIDE SEQUENCE</scope>
</reference>
<gene>
    <name evidence="1" type="ORF">SI8410_13017163</name>
</gene>
<sequence length="91" mass="9552">MLLSMVVAPTVSSQGASLERVRADGPSFPAAQLTKMPFSTALKPPMAMGLASKLLDGPPRDSDATWIPSLMAASRPARISLLGQPLEPHTL</sequence>
<keyword evidence="2" id="KW-1185">Reference proteome</keyword>
<evidence type="ECO:0000313" key="2">
    <source>
        <dbReference type="Proteomes" id="UP000663760"/>
    </source>
</evidence>
<dbReference type="AlphaFoldDB" id="A0A7I8LB52"/>
<dbReference type="EMBL" id="LR746276">
    <property type="protein sequence ID" value="CAA7406485.1"/>
    <property type="molecule type" value="Genomic_DNA"/>
</dbReference>
<protein>
    <submittedName>
        <fullName evidence="1">Uncharacterized protein</fullName>
    </submittedName>
</protein>
<dbReference type="OrthoDB" id="1750598at2759"/>
<name>A0A7I8LB52_SPIIN</name>